<feature type="domain" description="Lipocalin/cytosolic fatty-acid binding" evidence="3">
    <location>
        <begin position="27"/>
        <end position="166"/>
    </location>
</feature>
<comment type="similarity">
    <text evidence="1 2">Belongs to the calycin superfamily. Lipocalin family.</text>
</comment>
<keyword evidence="2" id="KW-0732">Signal</keyword>
<sequence>MAAVALAACVLGGWIAEAAPSATTKPVDPKRYTGRWYEVARLPNKIQSNCAAATSDWSRDPDGEFEVVQTCHMGAANGQAKVWRGSGKIVDEATNSRFRIGFFGGLVQMDYAVLDRGDDYSWCMLTASNPKWFWIMSRRPNLSPAEKAALVARAQALGFDTSKLIFDAPPAT</sequence>
<evidence type="ECO:0000259" key="3">
    <source>
        <dbReference type="Pfam" id="PF08212"/>
    </source>
</evidence>
<dbReference type="GO" id="GO:0006950">
    <property type="term" value="P:response to stress"/>
    <property type="evidence" value="ECO:0007669"/>
    <property type="project" value="UniProtKB-ARBA"/>
</dbReference>
<dbReference type="AlphaFoldDB" id="A0A975FX34"/>
<accession>A0A975FX34</accession>
<dbReference type="Gene3D" id="2.40.128.20">
    <property type="match status" value="1"/>
</dbReference>
<dbReference type="SUPFAM" id="SSF50814">
    <property type="entry name" value="Lipocalins"/>
    <property type="match status" value="1"/>
</dbReference>
<protein>
    <recommendedName>
        <fullName evidence="2">Outer membrane lipoprotein Blc</fullName>
    </recommendedName>
</protein>
<keyword evidence="2" id="KW-0472">Membrane</keyword>
<comment type="subunit">
    <text evidence="2">Homodimer.</text>
</comment>
<organism evidence="4 5">
    <name type="scientific">Phenylobacterium montanum</name>
    <dbReference type="NCBI Taxonomy" id="2823693"/>
    <lineage>
        <taxon>Bacteria</taxon>
        <taxon>Pseudomonadati</taxon>
        <taxon>Pseudomonadota</taxon>
        <taxon>Alphaproteobacteria</taxon>
        <taxon>Caulobacterales</taxon>
        <taxon>Caulobacteraceae</taxon>
        <taxon>Phenylobacterium</taxon>
    </lineage>
</organism>
<dbReference type="InterPro" id="IPR012674">
    <property type="entry name" value="Calycin"/>
</dbReference>
<dbReference type="Proteomes" id="UP000676409">
    <property type="component" value="Chromosome"/>
</dbReference>
<feature type="chain" id="PRO_5038205566" description="Outer membrane lipoprotein Blc" evidence="2">
    <location>
        <begin position="19"/>
        <end position="172"/>
    </location>
</feature>
<dbReference type="KEGG" id="caul:KCG34_17475"/>
<evidence type="ECO:0000313" key="5">
    <source>
        <dbReference type="Proteomes" id="UP000676409"/>
    </source>
</evidence>
<dbReference type="PRINTS" id="PR01171">
    <property type="entry name" value="BCTLIPOCALIN"/>
</dbReference>
<proteinExistence type="inferred from homology"/>
<name>A0A975FX34_9CAUL</name>
<dbReference type="GO" id="GO:0008289">
    <property type="term" value="F:lipid binding"/>
    <property type="evidence" value="ECO:0007669"/>
    <property type="project" value="UniProtKB-UniRule"/>
</dbReference>
<evidence type="ECO:0000256" key="2">
    <source>
        <dbReference type="PIRNR" id="PIRNR036893"/>
    </source>
</evidence>
<evidence type="ECO:0000256" key="1">
    <source>
        <dbReference type="ARBA" id="ARBA00006889"/>
    </source>
</evidence>
<dbReference type="RefSeq" id="WP_211936906.1">
    <property type="nucleotide sequence ID" value="NZ_CP073078.1"/>
</dbReference>
<dbReference type="Pfam" id="PF08212">
    <property type="entry name" value="Lipocalin_2"/>
    <property type="match status" value="1"/>
</dbReference>
<dbReference type="EMBL" id="CP073078">
    <property type="protein sequence ID" value="QUD86854.1"/>
    <property type="molecule type" value="Genomic_DNA"/>
</dbReference>
<comment type="function">
    <text evidence="2">Involved in the storage or transport of lipids necessary for membrane maintenance under stressful conditions. Displays a binding preference for lysophospholipids.</text>
</comment>
<dbReference type="PANTHER" id="PTHR10612">
    <property type="entry name" value="APOLIPOPROTEIN D"/>
    <property type="match status" value="1"/>
</dbReference>
<dbReference type="InterPro" id="IPR047202">
    <property type="entry name" value="Lipocalin_Blc-like_dom"/>
</dbReference>
<dbReference type="PROSITE" id="PS00213">
    <property type="entry name" value="LIPOCALIN"/>
    <property type="match status" value="1"/>
</dbReference>
<dbReference type="InterPro" id="IPR002446">
    <property type="entry name" value="Lipocalin_bac"/>
</dbReference>
<keyword evidence="2" id="KW-0449">Lipoprotein</keyword>
<feature type="signal peptide" evidence="2">
    <location>
        <begin position="1"/>
        <end position="18"/>
    </location>
</feature>
<comment type="subcellular location">
    <subcellularLocation>
        <location evidence="2">Cell outer membrane</location>
    </subcellularLocation>
</comment>
<dbReference type="PIRSF" id="PIRSF036893">
    <property type="entry name" value="Lipocalin_ApoD"/>
    <property type="match status" value="1"/>
</dbReference>
<dbReference type="InterPro" id="IPR000566">
    <property type="entry name" value="Lipocln_cytosolic_FA-bd_dom"/>
</dbReference>
<keyword evidence="2" id="KW-0446">Lipid-binding</keyword>
<gene>
    <name evidence="4" type="ORF">KCG34_17475</name>
</gene>
<dbReference type="PANTHER" id="PTHR10612:SF34">
    <property type="entry name" value="APOLIPOPROTEIN D"/>
    <property type="match status" value="1"/>
</dbReference>
<reference evidence="4" key="1">
    <citation type="submission" date="2021-04" db="EMBL/GenBank/DDBJ databases">
        <title>The complete genome sequence of Caulobacter sp. S6.</title>
        <authorList>
            <person name="Tang Y."/>
            <person name="Ouyang W."/>
            <person name="Liu Q."/>
            <person name="Huang B."/>
            <person name="Guo Z."/>
            <person name="Lei P."/>
        </authorList>
    </citation>
    <scope>NUCLEOTIDE SEQUENCE</scope>
    <source>
        <strain evidence="4">S6</strain>
    </source>
</reference>
<dbReference type="InterPro" id="IPR022271">
    <property type="entry name" value="Lipocalin_ApoD"/>
</dbReference>
<dbReference type="InterPro" id="IPR022272">
    <property type="entry name" value="Lipocalin_CS"/>
</dbReference>
<dbReference type="CDD" id="cd19438">
    <property type="entry name" value="lipocalin_Blc-like"/>
    <property type="match status" value="1"/>
</dbReference>
<keyword evidence="5" id="KW-1185">Reference proteome</keyword>
<dbReference type="GO" id="GO:0009279">
    <property type="term" value="C:cell outer membrane"/>
    <property type="evidence" value="ECO:0007669"/>
    <property type="project" value="UniProtKB-SubCell"/>
</dbReference>
<keyword evidence="2" id="KW-0998">Cell outer membrane</keyword>
<evidence type="ECO:0000313" key="4">
    <source>
        <dbReference type="EMBL" id="QUD86854.1"/>
    </source>
</evidence>